<accession>A0ABT9FXU3</accession>
<name>A0ABT9FXU3_LEPDI</name>
<evidence type="ECO:0000256" key="1">
    <source>
        <dbReference type="SAM" id="Phobius"/>
    </source>
</evidence>
<dbReference type="EC" id="2.4.-.-" evidence="3"/>
<comment type="caution">
    <text evidence="3">The sequence shown here is derived from an EMBL/GenBank/DDBJ whole genome shotgun (WGS) entry which is preliminary data.</text>
</comment>
<evidence type="ECO:0000313" key="4">
    <source>
        <dbReference type="Proteomes" id="UP001235760"/>
    </source>
</evidence>
<dbReference type="InterPro" id="IPR050834">
    <property type="entry name" value="Glycosyltransf_2"/>
</dbReference>
<keyword evidence="4" id="KW-1185">Reference proteome</keyword>
<keyword evidence="1" id="KW-0812">Transmembrane</keyword>
<protein>
    <submittedName>
        <fullName evidence="3">Glycosyltransferase</fullName>
        <ecNumber evidence="3">2.4.-.-</ecNumber>
    </submittedName>
</protein>
<feature type="domain" description="Glycosyltransferase 2-like" evidence="2">
    <location>
        <begin position="7"/>
        <end position="170"/>
    </location>
</feature>
<proteinExistence type="predicted"/>
<dbReference type="SUPFAM" id="SSF53448">
    <property type="entry name" value="Nucleotide-diphospho-sugar transferases"/>
    <property type="match status" value="1"/>
</dbReference>
<evidence type="ECO:0000259" key="2">
    <source>
        <dbReference type="Pfam" id="PF00535"/>
    </source>
</evidence>
<dbReference type="RefSeq" id="WP_305747634.1">
    <property type="nucleotide sequence ID" value="NZ_JAUZEE010000001.1"/>
</dbReference>
<dbReference type="PANTHER" id="PTHR43685">
    <property type="entry name" value="GLYCOSYLTRANSFERASE"/>
    <property type="match status" value="1"/>
</dbReference>
<dbReference type="Proteomes" id="UP001235760">
    <property type="component" value="Unassembled WGS sequence"/>
</dbReference>
<keyword evidence="3" id="KW-0808">Transferase</keyword>
<dbReference type="InterPro" id="IPR001173">
    <property type="entry name" value="Glyco_trans_2-like"/>
</dbReference>
<evidence type="ECO:0000313" key="3">
    <source>
        <dbReference type="EMBL" id="MDP4299062.1"/>
    </source>
</evidence>
<gene>
    <name evidence="3" type="ORF">Q8X39_00305</name>
</gene>
<sequence>MSEVLVTICICTFRRPRLLEELLRSLTGQLGVDFLWNIVVIDNDEEETAAKVVIDFCQSERNIHIDYLVERRQGISYARNSAVRNSNGEYIAFIDDDEIASPGWLASLVNVAKATGADAVLGPVLPEYPPNTATWIKRTRFFDRPRYKTGEVLSANDGKTCNALLKRSILNTDQVFDEKLAFTGSEDFELFYRLKKFGRIFVWSDEAVVYEKVPLSRQKLSWMLERSLRPSIMYWRIVGKDASVIKRIAHAALGFWLGFPLVLLALMLFPFDRCFGFLLARRGLLFLGRCFALTKIEMYGYQAKDVTSC</sequence>
<reference evidence="3 4" key="1">
    <citation type="submission" date="2023-08" db="EMBL/GenBank/DDBJ databases">
        <authorList>
            <person name="Roldan D.M."/>
            <person name="Menes R.J."/>
        </authorList>
    </citation>
    <scope>NUCLEOTIDE SEQUENCE [LARGE SCALE GENOMIC DNA]</scope>
    <source>
        <strain evidence="3 4">CCM 2812</strain>
    </source>
</reference>
<dbReference type="PANTHER" id="PTHR43685:SF11">
    <property type="entry name" value="GLYCOSYLTRANSFERASE TAGX-RELATED"/>
    <property type="match status" value="1"/>
</dbReference>
<keyword evidence="1" id="KW-0472">Membrane</keyword>
<feature type="transmembrane region" description="Helical" evidence="1">
    <location>
        <begin position="253"/>
        <end position="271"/>
    </location>
</feature>
<keyword evidence="1" id="KW-1133">Transmembrane helix</keyword>
<dbReference type="GO" id="GO:0016757">
    <property type="term" value="F:glycosyltransferase activity"/>
    <property type="evidence" value="ECO:0007669"/>
    <property type="project" value="UniProtKB-KW"/>
</dbReference>
<dbReference type="Pfam" id="PF00535">
    <property type="entry name" value="Glycos_transf_2"/>
    <property type="match status" value="1"/>
</dbReference>
<dbReference type="Gene3D" id="3.90.550.10">
    <property type="entry name" value="Spore Coat Polysaccharide Biosynthesis Protein SpsA, Chain A"/>
    <property type="match status" value="1"/>
</dbReference>
<keyword evidence="3" id="KW-0328">Glycosyltransferase</keyword>
<dbReference type="InterPro" id="IPR029044">
    <property type="entry name" value="Nucleotide-diphossugar_trans"/>
</dbReference>
<organism evidence="3 4">
    <name type="scientific">Leptothrix discophora</name>
    <dbReference type="NCBI Taxonomy" id="89"/>
    <lineage>
        <taxon>Bacteria</taxon>
        <taxon>Pseudomonadati</taxon>
        <taxon>Pseudomonadota</taxon>
        <taxon>Betaproteobacteria</taxon>
        <taxon>Burkholderiales</taxon>
        <taxon>Sphaerotilaceae</taxon>
        <taxon>Leptothrix</taxon>
    </lineage>
</organism>
<dbReference type="EMBL" id="JAUZEE010000001">
    <property type="protein sequence ID" value="MDP4299062.1"/>
    <property type="molecule type" value="Genomic_DNA"/>
</dbReference>